<evidence type="ECO:0000313" key="3">
    <source>
        <dbReference type="Proteomes" id="UP000277597"/>
    </source>
</evidence>
<keyword evidence="1" id="KW-0472">Membrane</keyword>
<dbReference type="Proteomes" id="UP000277597">
    <property type="component" value="Unassembled WGS sequence"/>
</dbReference>
<dbReference type="CDD" id="cd16427">
    <property type="entry name" value="TraM-like"/>
    <property type="match status" value="1"/>
</dbReference>
<feature type="transmembrane region" description="Helical" evidence="1">
    <location>
        <begin position="198"/>
        <end position="222"/>
    </location>
</feature>
<dbReference type="RefSeq" id="WP_124765392.1">
    <property type="nucleotide sequence ID" value="NZ_RQZI01000007.1"/>
</dbReference>
<name>A0A3P1S4Y8_STRSA</name>
<keyword evidence="1" id="KW-0812">Transmembrane</keyword>
<dbReference type="AlphaFoldDB" id="A0A3P1S4Y8"/>
<accession>A0A3P1S4Y8</accession>
<protein>
    <submittedName>
        <fullName evidence="2">Uncharacterized protein</fullName>
    </submittedName>
</protein>
<evidence type="ECO:0000256" key="1">
    <source>
        <dbReference type="SAM" id="Phobius"/>
    </source>
</evidence>
<dbReference type="EMBL" id="RQZI01000007">
    <property type="protein sequence ID" value="RRC91745.1"/>
    <property type="molecule type" value="Genomic_DNA"/>
</dbReference>
<sequence>MAFNLFSKNKTPIQDKLFLKITWEDDQNPVTFPELSDMIEYLDQEVLRDNPFRMMDTLPYLTFLQAEVLFSYLKANSTNFRLKKLAICHKEAGEAVSDGEAFISPLVVDSNFQNVLEPLIQGILTEPAFENYTYQEKREYFTDEVFPAYKESLDVTDAALPLFPAETEVRSLPIKQTVNQESSKNYSKPASQEKIKSIYLLGGLILTALIATFSLVFGVLLAGKLEEKTEQVEYLYDQVVQLQNLQQETGKVDVFGRYFLPNYYSGNKDLLKPFLDKEDGKFTAAKNGTIQSVILESVTEKEKHLQVSYVLVVKEEEVPKSFRLELNLKKDKKAKYGYLLTEEPKVTETNYLEQIEQN</sequence>
<evidence type="ECO:0000313" key="2">
    <source>
        <dbReference type="EMBL" id="RRC91745.1"/>
    </source>
</evidence>
<proteinExistence type="predicted"/>
<gene>
    <name evidence="2" type="ORF">EII39_07080</name>
</gene>
<comment type="caution">
    <text evidence="2">The sequence shown here is derived from an EMBL/GenBank/DDBJ whole genome shotgun (WGS) entry which is preliminary data.</text>
</comment>
<reference evidence="2 3" key="1">
    <citation type="submission" date="2018-11" db="EMBL/GenBank/DDBJ databases">
        <title>Genomes From Bacteria Associated with the Canine Oral Cavity: a Test Case for Automated Genome-Based Taxonomic Assignment.</title>
        <authorList>
            <person name="Coil D.A."/>
            <person name="Jospin G."/>
            <person name="Darling A.E."/>
            <person name="Wallis C."/>
            <person name="Davis I.J."/>
            <person name="Harris S."/>
            <person name="Eisen J.A."/>
            <person name="Holcombe L.J."/>
            <person name="O'Flynn C."/>
        </authorList>
    </citation>
    <scope>NUCLEOTIDE SEQUENCE [LARGE SCALE GENOMIC DNA]</scope>
    <source>
        <strain evidence="2 3">OH953</strain>
    </source>
</reference>
<dbReference type="Gene3D" id="3.10.450.540">
    <property type="match status" value="1"/>
</dbReference>
<keyword evidence="1" id="KW-1133">Transmembrane helix</keyword>
<organism evidence="2 3">
    <name type="scientific">Streptococcus sanguinis</name>
    <dbReference type="NCBI Taxonomy" id="1305"/>
    <lineage>
        <taxon>Bacteria</taxon>
        <taxon>Bacillati</taxon>
        <taxon>Bacillota</taxon>
        <taxon>Bacilli</taxon>
        <taxon>Lactobacillales</taxon>
        <taxon>Streptococcaceae</taxon>
        <taxon>Streptococcus</taxon>
    </lineage>
</organism>